<organism evidence="1 2">
    <name type="scientific">Arctium lappa</name>
    <name type="common">Greater burdock</name>
    <name type="synonym">Lappa major</name>
    <dbReference type="NCBI Taxonomy" id="4217"/>
    <lineage>
        <taxon>Eukaryota</taxon>
        <taxon>Viridiplantae</taxon>
        <taxon>Streptophyta</taxon>
        <taxon>Embryophyta</taxon>
        <taxon>Tracheophyta</taxon>
        <taxon>Spermatophyta</taxon>
        <taxon>Magnoliopsida</taxon>
        <taxon>eudicotyledons</taxon>
        <taxon>Gunneridae</taxon>
        <taxon>Pentapetalae</taxon>
        <taxon>asterids</taxon>
        <taxon>campanulids</taxon>
        <taxon>Asterales</taxon>
        <taxon>Asteraceae</taxon>
        <taxon>Carduoideae</taxon>
        <taxon>Cardueae</taxon>
        <taxon>Arctiinae</taxon>
        <taxon>Arctium</taxon>
    </lineage>
</organism>
<keyword evidence="2" id="KW-1185">Reference proteome</keyword>
<accession>A0ACB8XIP2</accession>
<reference evidence="1 2" key="2">
    <citation type="journal article" date="2022" name="Mol. Ecol. Resour.">
        <title>The genomes of chicory, endive, great burdock and yacon provide insights into Asteraceae paleo-polyploidization history and plant inulin production.</title>
        <authorList>
            <person name="Fan W."/>
            <person name="Wang S."/>
            <person name="Wang H."/>
            <person name="Wang A."/>
            <person name="Jiang F."/>
            <person name="Liu H."/>
            <person name="Zhao H."/>
            <person name="Xu D."/>
            <person name="Zhang Y."/>
        </authorList>
    </citation>
    <scope>NUCLEOTIDE SEQUENCE [LARGE SCALE GENOMIC DNA]</scope>
    <source>
        <strain evidence="2">cv. Niubang</strain>
    </source>
</reference>
<dbReference type="EMBL" id="CM042063">
    <property type="protein sequence ID" value="KAI3667263.1"/>
    <property type="molecule type" value="Genomic_DNA"/>
</dbReference>
<proteinExistence type="predicted"/>
<evidence type="ECO:0000313" key="2">
    <source>
        <dbReference type="Proteomes" id="UP001055879"/>
    </source>
</evidence>
<evidence type="ECO:0000313" key="1">
    <source>
        <dbReference type="EMBL" id="KAI3667263.1"/>
    </source>
</evidence>
<dbReference type="Proteomes" id="UP001055879">
    <property type="component" value="Linkage Group LG17"/>
</dbReference>
<reference evidence="2" key="1">
    <citation type="journal article" date="2022" name="Mol. Ecol. Resour.">
        <title>The genomes of chicory, endive, great burdock and yacon provide insights into Asteraceae palaeo-polyploidization history and plant inulin production.</title>
        <authorList>
            <person name="Fan W."/>
            <person name="Wang S."/>
            <person name="Wang H."/>
            <person name="Wang A."/>
            <person name="Jiang F."/>
            <person name="Liu H."/>
            <person name="Zhao H."/>
            <person name="Xu D."/>
            <person name="Zhang Y."/>
        </authorList>
    </citation>
    <scope>NUCLEOTIDE SEQUENCE [LARGE SCALE GENOMIC DNA]</scope>
    <source>
        <strain evidence="2">cv. Niubang</strain>
    </source>
</reference>
<protein>
    <submittedName>
        <fullName evidence="1">Uncharacterized protein</fullName>
    </submittedName>
</protein>
<name>A0ACB8XIP2_ARCLA</name>
<comment type="caution">
    <text evidence="1">The sequence shown here is derived from an EMBL/GenBank/DDBJ whole genome shotgun (WGS) entry which is preliminary data.</text>
</comment>
<sequence length="185" mass="21162">MLATGEEPPGHGARQPRLSSISSIALEAPRVEEVNEEETVDMSREFFHGFHAIRTLGSASITKEPMTREVAMPFESTTEEETSAAENELQSPNKKLEKPIDKEVHDVSNESSKQKVVKLDDRKLKAWVPKRTKVFWKSRKIHPEALDLHVNKLHNYKFKQLLKTPSKLEKEKISMPNLRSLIVVR</sequence>
<gene>
    <name evidence="1" type="ORF">L6452_42313</name>
</gene>